<feature type="signal peptide" evidence="3">
    <location>
        <begin position="1"/>
        <end position="21"/>
    </location>
</feature>
<dbReference type="GO" id="GO:0009446">
    <property type="term" value="P:putrescine biosynthetic process"/>
    <property type="evidence" value="ECO:0007669"/>
    <property type="project" value="InterPro"/>
</dbReference>
<dbReference type="GO" id="GO:0004668">
    <property type="term" value="F:protein-arginine deiminase activity"/>
    <property type="evidence" value="ECO:0007669"/>
    <property type="project" value="InterPro"/>
</dbReference>
<dbReference type="PANTHER" id="PTHR31377:SF0">
    <property type="entry name" value="AGMATINE DEIMINASE-RELATED"/>
    <property type="match status" value="1"/>
</dbReference>
<dbReference type="SUPFAM" id="SSF55909">
    <property type="entry name" value="Pentein"/>
    <property type="match status" value="1"/>
</dbReference>
<dbReference type="InterPro" id="IPR007466">
    <property type="entry name" value="Peptidyl-Arg-deiminase_porph"/>
</dbReference>
<evidence type="ECO:0000256" key="3">
    <source>
        <dbReference type="SAM" id="SignalP"/>
    </source>
</evidence>
<gene>
    <name evidence="4" type="ORF">SAMN02927903_01584</name>
</gene>
<reference evidence="4 5" key="1">
    <citation type="submission" date="2016-10" db="EMBL/GenBank/DDBJ databases">
        <authorList>
            <person name="de Groot N.N."/>
        </authorList>
    </citation>
    <scope>NUCLEOTIDE SEQUENCE [LARGE SCALE GENOMIC DNA]</scope>
    <source>
        <strain evidence="4 5">CGMCC 1.7031</strain>
    </source>
</reference>
<dbReference type="STRING" id="490189.SAMN02927903_01584"/>
<sequence length="576" mass="62566">MKHFFATLVVVGTLGFPCASAQSLLPHGLTAVEKAQLSQFTFRHAALTPPPTTAVRAAAEWEEVEYLVVSWQPGFQNILRQIVAVGVTECKVIITTQNQASVANYLTANSVPLTNVIFMDAPADSIWIRDYAGNTVYANDVGELALTDWIYNRPRPNDNAMPSAHATQVGIPIYITDSGTNDLVNTGGNYMSDGMGNAFASNLILDENAVGNPYGVSAKTEAQINQIMLDYMGIARYVKMPTLPYDEIHHIDMHMKLLDEQTLLVSKYPPGVADGPQIEANIDYVTANFLSPFGTPYKIEWIDAPPSTGGAFPDTGGAYRTYSNSVIVNKSILVPVYRPEVDAAALAKYQQLMPGYNVVGIDVDNPGENLINLLGAIHCITHTIGVADPLWIVHQPIAEANAGQTVTINATIKHQSGIAWSKVFWRETGSTAFNEVPMILLDNDIWTADIPIPNPGVDVEYYIGSSSMSGKTLTRPLPAPAGYWTIDVQMLSTEAWAATHIAGPYPNPARDKVNFNFGQIGAVDVTITNTLGQTLSRQSIDGNGLFTLELQSDWKGTLFVLFEGAFGQVTRKVVKL</sequence>
<accession>A0A1G5GHH5</accession>
<evidence type="ECO:0000256" key="1">
    <source>
        <dbReference type="ARBA" id="ARBA00022729"/>
    </source>
</evidence>
<keyword evidence="5" id="KW-1185">Reference proteome</keyword>
<dbReference type="InterPro" id="IPR026444">
    <property type="entry name" value="Secre_tail"/>
</dbReference>
<dbReference type="Pfam" id="PF04371">
    <property type="entry name" value="PAD_porph"/>
    <property type="match status" value="1"/>
</dbReference>
<dbReference type="GO" id="GO:0047632">
    <property type="term" value="F:agmatine deiminase activity"/>
    <property type="evidence" value="ECO:0007669"/>
    <property type="project" value="TreeGrafter"/>
</dbReference>
<feature type="chain" id="PRO_5011700610" evidence="3">
    <location>
        <begin position="22"/>
        <end position="576"/>
    </location>
</feature>
<dbReference type="OrthoDB" id="9808013at2"/>
<dbReference type="EMBL" id="FMVF01000006">
    <property type="protein sequence ID" value="SCY51026.1"/>
    <property type="molecule type" value="Genomic_DNA"/>
</dbReference>
<evidence type="ECO:0000256" key="2">
    <source>
        <dbReference type="ARBA" id="ARBA00022801"/>
    </source>
</evidence>
<protein>
    <submittedName>
        <fullName evidence="4">Por secretion system C-terminal sorting domain-containing protein</fullName>
    </submittedName>
</protein>
<evidence type="ECO:0000313" key="5">
    <source>
        <dbReference type="Proteomes" id="UP000199354"/>
    </source>
</evidence>
<organism evidence="4 5">
    <name type="scientific">Flavobacterium caeni</name>
    <dbReference type="NCBI Taxonomy" id="490189"/>
    <lineage>
        <taxon>Bacteria</taxon>
        <taxon>Pseudomonadati</taxon>
        <taxon>Bacteroidota</taxon>
        <taxon>Flavobacteriia</taxon>
        <taxon>Flavobacteriales</taxon>
        <taxon>Flavobacteriaceae</taxon>
        <taxon>Flavobacterium</taxon>
    </lineage>
</organism>
<proteinExistence type="predicted"/>
<name>A0A1G5GHH5_9FLAO</name>
<keyword evidence="2" id="KW-0378">Hydrolase</keyword>
<keyword evidence="1 3" id="KW-0732">Signal</keyword>
<dbReference type="Gene3D" id="3.75.10.10">
    <property type="entry name" value="L-arginine/glycine Amidinotransferase, Chain A"/>
    <property type="match status" value="1"/>
</dbReference>
<dbReference type="Proteomes" id="UP000199354">
    <property type="component" value="Unassembled WGS sequence"/>
</dbReference>
<dbReference type="RefSeq" id="WP_091141749.1">
    <property type="nucleotide sequence ID" value="NZ_FMVF01000006.1"/>
</dbReference>
<dbReference type="NCBIfam" id="TIGR04183">
    <property type="entry name" value="Por_Secre_tail"/>
    <property type="match status" value="1"/>
</dbReference>
<dbReference type="PANTHER" id="PTHR31377">
    <property type="entry name" value="AGMATINE DEIMINASE-RELATED"/>
    <property type="match status" value="1"/>
</dbReference>
<dbReference type="AlphaFoldDB" id="A0A1G5GHH5"/>
<evidence type="ECO:0000313" key="4">
    <source>
        <dbReference type="EMBL" id="SCY51026.1"/>
    </source>
</evidence>